<dbReference type="InterPro" id="IPR004045">
    <property type="entry name" value="Glutathione_S-Trfase_N"/>
</dbReference>
<dbReference type="OrthoDB" id="202840at2759"/>
<protein>
    <recommendedName>
        <fullName evidence="1">GST N-terminal domain-containing protein</fullName>
    </recommendedName>
</protein>
<dbReference type="InterPro" id="IPR036249">
    <property type="entry name" value="Thioredoxin-like_sf"/>
</dbReference>
<gene>
    <name evidence="2" type="ORF">A0J61_00873</name>
</gene>
<evidence type="ECO:0000313" key="3">
    <source>
        <dbReference type="Proteomes" id="UP000093000"/>
    </source>
</evidence>
<dbReference type="Proteomes" id="UP000093000">
    <property type="component" value="Unassembled WGS sequence"/>
</dbReference>
<evidence type="ECO:0000313" key="2">
    <source>
        <dbReference type="EMBL" id="OBZ91076.1"/>
    </source>
</evidence>
<dbReference type="SUPFAM" id="SSF52833">
    <property type="entry name" value="Thioredoxin-like"/>
    <property type="match status" value="1"/>
</dbReference>
<keyword evidence="3" id="KW-1185">Reference proteome</keyword>
<sequence>MTHQDIILHWYPSSPFAQKVAWALLFKKVEFKTVLISPIEPRPLRRPLDAGYRKTPVLQIGNHTYCDTKIILAELEERFPEPSFYPTGDNREMISGLSRWMDSILFDLSVSQFQMGNLGKKFIEDRSSLSGRKIDPERLKFTIPYMNHSLKAELQIAENFVKERFDNGKRWALGTESISILDLHFGMITWFLQGLVGREWVKKTVPVLNGHLERLKHAIDFNKLKTLPKITSEEALKIAKEQASDLPNAEHDGSLDIKLGQLVSIVPADSSKTAAVGTLAYSTLAKTVIQHKEDKYGFVGYTHFPVVGYVVFPNKSKL</sequence>
<feature type="domain" description="GST N-terminal" evidence="1">
    <location>
        <begin position="4"/>
        <end position="83"/>
    </location>
</feature>
<dbReference type="Gene3D" id="1.20.1050.10">
    <property type="match status" value="1"/>
</dbReference>
<evidence type="ECO:0000259" key="1">
    <source>
        <dbReference type="PROSITE" id="PS50404"/>
    </source>
</evidence>
<dbReference type="Gene3D" id="3.40.30.110">
    <property type="match status" value="2"/>
</dbReference>
<proteinExistence type="predicted"/>
<dbReference type="EMBL" id="LUGH01000023">
    <property type="protein sequence ID" value="OBZ91076.1"/>
    <property type="molecule type" value="Genomic_DNA"/>
</dbReference>
<comment type="caution">
    <text evidence="2">The sequence shown here is derived from an EMBL/GenBank/DDBJ whole genome shotgun (WGS) entry which is preliminary data.</text>
</comment>
<dbReference type="AlphaFoldDB" id="A0A1C7NRM8"/>
<dbReference type="CDD" id="cd00570">
    <property type="entry name" value="GST_N_family"/>
    <property type="match status" value="1"/>
</dbReference>
<dbReference type="Pfam" id="PF13417">
    <property type="entry name" value="GST_N_3"/>
    <property type="match status" value="1"/>
</dbReference>
<name>A0A1C7NRM8_9FUNG</name>
<dbReference type="InParanoid" id="A0A1C7NRM8"/>
<reference evidence="2 3" key="1">
    <citation type="submission" date="2016-03" db="EMBL/GenBank/DDBJ databases">
        <title>Choanephora cucurbitarum.</title>
        <authorList>
            <person name="Min B."/>
            <person name="Park H."/>
            <person name="Park J.-H."/>
            <person name="Shin H.-D."/>
            <person name="Choi I.-G."/>
        </authorList>
    </citation>
    <scope>NUCLEOTIDE SEQUENCE [LARGE SCALE GENOMIC DNA]</scope>
    <source>
        <strain evidence="2 3">KUS-F28377</strain>
    </source>
</reference>
<dbReference type="PROSITE" id="PS50404">
    <property type="entry name" value="GST_NTER"/>
    <property type="match status" value="1"/>
</dbReference>
<dbReference type="STRING" id="101091.A0A1C7NRM8"/>
<organism evidence="2 3">
    <name type="scientific">Choanephora cucurbitarum</name>
    <dbReference type="NCBI Taxonomy" id="101091"/>
    <lineage>
        <taxon>Eukaryota</taxon>
        <taxon>Fungi</taxon>
        <taxon>Fungi incertae sedis</taxon>
        <taxon>Mucoromycota</taxon>
        <taxon>Mucoromycotina</taxon>
        <taxon>Mucoromycetes</taxon>
        <taxon>Mucorales</taxon>
        <taxon>Mucorineae</taxon>
        <taxon>Choanephoraceae</taxon>
        <taxon>Choanephoroideae</taxon>
        <taxon>Choanephora</taxon>
    </lineage>
</organism>
<accession>A0A1C7NRM8</accession>